<evidence type="ECO:0008006" key="4">
    <source>
        <dbReference type="Google" id="ProtNLM"/>
    </source>
</evidence>
<dbReference type="Proteomes" id="UP000282582">
    <property type="component" value="Unassembled WGS sequence"/>
</dbReference>
<name>A0A3M6WVZ7_HORWE</name>
<keyword evidence="1" id="KW-0732">Signal</keyword>
<dbReference type="AlphaFoldDB" id="A0A3M6WVZ7"/>
<organism evidence="2 3">
    <name type="scientific">Hortaea werneckii</name>
    <name type="common">Black yeast</name>
    <name type="synonym">Cladosporium werneckii</name>
    <dbReference type="NCBI Taxonomy" id="91943"/>
    <lineage>
        <taxon>Eukaryota</taxon>
        <taxon>Fungi</taxon>
        <taxon>Dikarya</taxon>
        <taxon>Ascomycota</taxon>
        <taxon>Pezizomycotina</taxon>
        <taxon>Dothideomycetes</taxon>
        <taxon>Dothideomycetidae</taxon>
        <taxon>Mycosphaerellales</taxon>
        <taxon>Teratosphaeriaceae</taxon>
        <taxon>Hortaea</taxon>
    </lineage>
</organism>
<gene>
    <name evidence="2" type="ORF">D0868_15809</name>
</gene>
<evidence type="ECO:0000256" key="1">
    <source>
        <dbReference type="SAM" id="SignalP"/>
    </source>
</evidence>
<feature type="chain" id="PRO_5017988318" description="Ig-like domain-containing protein" evidence="1">
    <location>
        <begin position="21"/>
        <end position="160"/>
    </location>
</feature>
<accession>A0A3M6WVZ7</accession>
<evidence type="ECO:0000313" key="3">
    <source>
        <dbReference type="Proteomes" id="UP000282582"/>
    </source>
</evidence>
<sequence length="160" mass="15981">MRSTLLFGVAAFFLAGQAEVTEILARQDSQNASAIVTSGAVTTTQTEMSTVTVCSAGSECSSDAALSSPTSTVESTGSLNALTVLSCALSPCPASSSQPTNALSVLSSAQATYSPVTSPRSYSFPPALYSSYGLIITSAVDSQSISSTGTSEVASTAVGP</sequence>
<feature type="non-terminal residue" evidence="2">
    <location>
        <position position="160"/>
    </location>
</feature>
<dbReference type="EMBL" id="QWIK01002844">
    <property type="protein sequence ID" value="RMX82490.1"/>
    <property type="molecule type" value="Genomic_DNA"/>
</dbReference>
<comment type="caution">
    <text evidence="2">The sequence shown here is derived from an EMBL/GenBank/DDBJ whole genome shotgun (WGS) entry which is preliminary data.</text>
</comment>
<proteinExistence type="predicted"/>
<reference evidence="2 3" key="1">
    <citation type="journal article" date="2018" name="BMC Genomics">
        <title>Genomic evidence for intraspecific hybridization in a clonal and extremely halotolerant yeast.</title>
        <authorList>
            <person name="Gostincar C."/>
            <person name="Stajich J.E."/>
            <person name="Zupancic J."/>
            <person name="Zalar P."/>
            <person name="Gunde-Cimerman N."/>
        </authorList>
    </citation>
    <scope>NUCLEOTIDE SEQUENCE [LARGE SCALE GENOMIC DNA]</scope>
    <source>
        <strain evidence="2 3">EXF-6654</strain>
    </source>
</reference>
<protein>
    <recommendedName>
        <fullName evidence="4">Ig-like domain-containing protein</fullName>
    </recommendedName>
</protein>
<feature type="signal peptide" evidence="1">
    <location>
        <begin position="1"/>
        <end position="20"/>
    </location>
</feature>
<evidence type="ECO:0000313" key="2">
    <source>
        <dbReference type="EMBL" id="RMX82490.1"/>
    </source>
</evidence>